<accession>A0A7M1S0A7</accession>
<name>A0A7M1S0A7_9BACT</name>
<dbReference type="KEGG" id="sinu:IMZ28_05710"/>
<protein>
    <submittedName>
        <fullName evidence="2">Uncharacterized protein</fullName>
    </submittedName>
</protein>
<feature type="signal peptide" evidence="1">
    <location>
        <begin position="1"/>
        <end position="22"/>
    </location>
</feature>
<keyword evidence="3" id="KW-1185">Reference proteome</keyword>
<feature type="chain" id="PRO_5029802536" evidence="1">
    <location>
        <begin position="23"/>
        <end position="150"/>
    </location>
</feature>
<dbReference type="AlphaFoldDB" id="A0A7M1S0A7"/>
<proteinExistence type="predicted"/>
<evidence type="ECO:0000313" key="2">
    <source>
        <dbReference type="EMBL" id="QOR60963.1"/>
    </source>
</evidence>
<gene>
    <name evidence="2" type="ORF">IMZ28_05710</name>
</gene>
<evidence type="ECO:0000313" key="3">
    <source>
        <dbReference type="Proteomes" id="UP000595074"/>
    </source>
</evidence>
<keyword evidence="1" id="KW-0732">Signal</keyword>
<reference evidence="2 3" key="1">
    <citation type="submission" date="2020-10" db="EMBL/GenBank/DDBJ databases">
        <title>The genome of sulfurovum sp.</title>
        <authorList>
            <person name="Xie S."/>
            <person name="Shao Z."/>
            <person name="Jiang L."/>
        </authorList>
    </citation>
    <scope>NUCLEOTIDE SEQUENCE [LARGE SCALE GENOMIC DNA]</scope>
    <source>
        <strain evidence="2 3">ST-419</strain>
    </source>
</reference>
<dbReference type="EMBL" id="CP063164">
    <property type="protein sequence ID" value="QOR60963.1"/>
    <property type="molecule type" value="Genomic_DNA"/>
</dbReference>
<dbReference type="RefSeq" id="WP_197547634.1">
    <property type="nucleotide sequence ID" value="NZ_CP063164.1"/>
</dbReference>
<dbReference type="Proteomes" id="UP000595074">
    <property type="component" value="Chromosome"/>
</dbReference>
<sequence length="150" mass="16654">MKIKKFLLALFISPLILSSAWSLTLTDTCDYSIVSDTDYSTMVSNYEQSKLLLTSSQNLLSISNQLVNNSSTANTEYINAMLRLSDDIGKMADRIGEMADRIVATELQIGIMADRILETQKLQNENIALTQANILKAQENFNSLLIALAQ</sequence>
<evidence type="ECO:0000256" key="1">
    <source>
        <dbReference type="SAM" id="SignalP"/>
    </source>
</evidence>
<organism evidence="2 3">
    <name type="scientific">Sulfurovum indicum</name>
    <dbReference type="NCBI Taxonomy" id="2779528"/>
    <lineage>
        <taxon>Bacteria</taxon>
        <taxon>Pseudomonadati</taxon>
        <taxon>Campylobacterota</taxon>
        <taxon>Epsilonproteobacteria</taxon>
        <taxon>Campylobacterales</taxon>
        <taxon>Sulfurovaceae</taxon>
        <taxon>Sulfurovum</taxon>
    </lineage>
</organism>